<keyword evidence="1" id="KW-1133">Transmembrane helix</keyword>
<reference evidence="3" key="1">
    <citation type="journal article" date="2019" name="Int. J. Syst. Evol. Microbiol.">
        <title>The Global Catalogue of Microorganisms (GCM) 10K type strain sequencing project: providing services to taxonomists for standard genome sequencing and annotation.</title>
        <authorList>
            <consortium name="The Broad Institute Genomics Platform"/>
            <consortium name="The Broad Institute Genome Sequencing Center for Infectious Disease"/>
            <person name="Wu L."/>
            <person name="Ma J."/>
        </authorList>
    </citation>
    <scope>NUCLEOTIDE SEQUENCE [LARGE SCALE GENOMIC DNA]</scope>
    <source>
        <strain evidence="3">JCM 18050</strain>
    </source>
</reference>
<dbReference type="Pfam" id="PF06611">
    <property type="entry name" value="DUF1145"/>
    <property type="match status" value="1"/>
</dbReference>
<dbReference type="Proteomes" id="UP001500171">
    <property type="component" value="Unassembled WGS sequence"/>
</dbReference>
<comment type="caution">
    <text evidence="2">The sequence shown here is derived from an EMBL/GenBank/DDBJ whole genome shotgun (WGS) entry which is preliminary data.</text>
</comment>
<proteinExistence type="predicted"/>
<dbReference type="PANTHER" id="PTHR38775">
    <property type="entry name" value="INNER MEMBRANE PROTEIN-RELATED"/>
    <property type="match status" value="1"/>
</dbReference>
<dbReference type="PANTHER" id="PTHR38775:SF1">
    <property type="entry name" value="INNER MEMBRANE PROTEIN"/>
    <property type="match status" value="1"/>
</dbReference>
<evidence type="ECO:0000313" key="3">
    <source>
        <dbReference type="Proteomes" id="UP001500171"/>
    </source>
</evidence>
<evidence type="ECO:0000256" key="1">
    <source>
        <dbReference type="SAM" id="Phobius"/>
    </source>
</evidence>
<keyword evidence="3" id="KW-1185">Reference proteome</keyword>
<sequence>MFIIIGKIVYLLIWLFLLFNLVFPYPKPANVVAYIALASFAIVHGLQAWLLSSTLSSQEKQQDRFKVLRMFIFGVFEVLSWKQKNTKS</sequence>
<evidence type="ECO:0000313" key="2">
    <source>
        <dbReference type="EMBL" id="GAA5103718.1"/>
    </source>
</evidence>
<gene>
    <name evidence="2" type="ORF">GCM10023211_00390</name>
</gene>
<protein>
    <submittedName>
        <fullName evidence="2">DUF1145 family protein</fullName>
    </submittedName>
</protein>
<dbReference type="RefSeq" id="WP_345487489.1">
    <property type="nucleotide sequence ID" value="NZ_BAABHY010000001.1"/>
</dbReference>
<accession>A0ABP9MX34</accession>
<keyword evidence="1" id="KW-0472">Membrane</keyword>
<name>A0ABP9MX34_9GAMM</name>
<keyword evidence="1" id="KW-0812">Transmembrane</keyword>
<feature type="transmembrane region" description="Helical" evidence="1">
    <location>
        <begin position="34"/>
        <end position="55"/>
    </location>
</feature>
<dbReference type="EMBL" id="BAABHY010000001">
    <property type="protein sequence ID" value="GAA5103718.1"/>
    <property type="molecule type" value="Genomic_DNA"/>
</dbReference>
<dbReference type="InterPro" id="IPR009525">
    <property type="entry name" value="DUF1145"/>
</dbReference>
<organism evidence="2 3">
    <name type="scientific">Orbus sasakiae</name>
    <dbReference type="NCBI Taxonomy" id="1078475"/>
    <lineage>
        <taxon>Bacteria</taxon>
        <taxon>Pseudomonadati</taxon>
        <taxon>Pseudomonadota</taxon>
        <taxon>Gammaproteobacteria</taxon>
        <taxon>Orbales</taxon>
        <taxon>Orbaceae</taxon>
        <taxon>Orbus</taxon>
    </lineage>
</organism>